<dbReference type="InterPro" id="IPR036866">
    <property type="entry name" value="RibonucZ/Hydroxyglut_hydro"/>
</dbReference>
<organism evidence="3 4">
    <name type="scientific">Acetobacterium paludosum</name>
    <dbReference type="NCBI Taxonomy" id="52693"/>
    <lineage>
        <taxon>Bacteria</taxon>
        <taxon>Bacillati</taxon>
        <taxon>Bacillota</taxon>
        <taxon>Clostridia</taxon>
        <taxon>Eubacteriales</taxon>
        <taxon>Eubacteriaceae</taxon>
        <taxon>Acetobacterium</taxon>
    </lineage>
</organism>
<dbReference type="Pfam" id="PF00753">
    <property type="entry name" value="Lactamase_B"/>
    <property type="match status" value="1"/>
</dbReference>
<evidence type="ECO:0000256" key="1">
    <source>
        <dbReference type="ARBA" id="ARBA00023159"/>
    </source>
</evidence>
<keyword evidence="1" id="KW-0010">Activator</keyword>
<dbReference type="SUPFAM" id="SSF57884">
    <property type="entry name" value="Ada DNA repair protein, N-terminal domain (N-Ada 10)"/>
    <property type="match status" value="1"/>
</dbReference>
<dbReference type="RefSeq" id="WP_148567992.1">
    <property type="nucleotide sequence ID" value="NZ_RXYA01000013.1"/>
</dbReference>
<dbReference type="Gene3D" id="3.60.15.10">
    <property type="entry name" value="Ribonuclease Z/Hydroxyacylglutathione hydrolase-like"/>
    <property type="match status" value="1"/>
</dbReference>
<evidence type="ECO:0000313" key="4">
    <source>
        <dbReference type="Proteomes" id="UP000616595"/>
    </source>
</evidence>
<dbReference type="GO" id="GO:0008168">
    <property type="term" value="F:methyltransferase activity"/>
    <property type="evidence" value="ECO:0007669"/>
    <property type="project" value="InterPro"/>
</dbReference>
<dbReference type="SMART" id="SM00849">
    <property type="entry name" value="Lactamase_B"/>
    <property type="match status" value="1"/>
</dbReference>
<feature type="domain" description="Metallo-beta-lactamase" evidence="2">
    <location>
        <begin position="48"/>
        <end position="239"/>
    </location>
</feature>
<dbReference type="Pfam" id="PF02805">
    <property type="entry name" value="Ada_Zn_binding"/>
    <property type="match status" value="1"/>
</dbReference>
<dbReference type="InterPro" id="IPR052159">
    <property type="entry name" value="Competence_DNA_uptake"/>
</dbReference>
<dbReference type="PANTHER" id="PTHR30619">
    <property type="entry name" value="DNA INTERNALIZATION/COMPETENCE PROTEIN COMEC/REC2"/>
    <property type="match status" value="1"/>
</dbReference>
<dbReference type="PANTHER" id="PTHR30619:SF1">
    <property type="entry name" value="RECOMBINATION PROTEIN 2"/>
    <property type="match status" value="1"/>
</dbReference>
<dbReference type="GO" id="GO:0006281">
    <property type="term" value="P:DNA repair"/>
    <property type="evidence" value="ECO:0007669"/>
    <property type="project" value="InterPro"/>
</dbReference>
<dbReference type="Gene3D" id="3.40.10.10">
    <property type="entry name" value="DNA Methylphosphotriester Repair Domain"/>
    <property type="match status" value="1"/>
</dbReference>
<dbReference type="EMBL" id="WJBD01000009">
    <property type="protein sequence ID" value="MBC3888511.1"/>
    <property type="molecule type" value="Genomic_DNA"/>
</dbReference>
<dbReference type="GO" id="GO:0008270">
    <property type="term" value="F:zinc ion binding"/>
    <property type="evidence" value="ECO:0007669"/>
    <property type="project" value="InterPro"/>
</dbReference>
<accession>A0A923HUF0</accession>
<keyword evidence="4" id="KW-1185">Reference proteome</keyword>
<comment type="caution">
    <text evidence="3">The sequence shown here is derived from an EMBL/GenBank/DDBJ whole genome shotgun (WGS) entry which is preliminary data.</text>
</comment>
<dbReference type="GO" id="GO:0006355">
    <property type="term" value="P:regulation of DNA-templated transcription"/>
    <property type="evidence" value="ECO:0007669"/>
    <property type="project" value="InterPro"/>
</dbReference>
<dbReference type="InterPro" id="IPR035451">
    <property type="entry name" value="Ada-like_dom_sf"/>
</dbReference>
<dbReference type="SUPFAM" id="SSF56281">
    <property type="entry name" value="Metallo-hydrolase/oxidoreductase"/>
    <property type="match status" value="1"/>
</dbReference>
<gene>
    <name evidence="3" type="ORF">GH810_09340</name>
</gene>
<dbReference type="OrthoDB" id="9761531at2"/>
<dbReference type="Proteomes" id="UP000616595">
    <property type="component" value="Unassembled WGS sequence"/>
</dbReference>
<dbReference type="InterPro" id="IPR004026">
    <property type="entry name" value="Ada_DNA_repair_Zn-bd"/>
</dbReference>
<dbReference type="GO" id="GO:0003677">
    <property type="term" value="F:DNA binding"/>
    <property type="evidence" value="ECO:0007669"/>
    <property type="project" value="InterPro"/>
</dbReference>
<reference evidence="3" key="1">
    <citation type="submission" date="2019-10" db="EMBL/GenBank/DDBJ databases">
        <authorList>
            <person name="Ross D.E."/>
            <person name="Gulliver D."/>
        </authorList>
    </citation>
    <scope>NUCLEOTIDE SEQUENCE</scope>
    <source>
        <strain evidence="3">DER-2019</strain>
    </source>
</reference>
<evidence type="ECO:0000259" key="2">
    <source>
        <dbReference type="SMART" id="SM00849"/>
    </source>
</evidence>
<proteinExistence type="predicted"/>
<dbReference type="CDD" id="cd07731">
    <property type="entry name" value="ComA-like_MBL-fold"/>
    <property type="match status" value="1"/>
</dbReference>
<dbReference type="InterPro" id="IPR035681">
    <property type="entry name" value="ComA-like_MBL"/>
</dbReference>
<evidence type="ECO:0000313" key="3">
    <source>
        <dbReference type="EMBL" id="MBC3888511.1"/>
    </source>
</evidence>
<protein>
    <submittedName>
        <fullName evidence="3">MBL fold metallo-hydrolase</fullName>
    </submittedName>
</protein>
<reference evidence="3" key="2">
    <citation type="submission" date="2020-10" db="EMBL/GenBank/DDBJ databases">
        <title>Comparative genomics of the Acetobacterium genus.</title>
        <authorList>
            <person name="Marshall C."/>
            <person name="May H."/>
            <person name="Norman S."/>
        </authorList>
    </citation>
    <scope>NUCLEOTIDE SEQUENCE</scope>
    <source>
        <strain evidence="3">DER-2019</strain>
    </source>
</reference>
<sequence>MMKRKLWLYLSLVLSLILLFTGCQFLPTATATFTPQDSLAVHFLDVGQGDSILLIDNNDTMLIDGGNPENGRAIINYLKSLGISQLDYVVATHNHADHAGGLADVVANLEVSNLYVTNSEDTTASQKLIAEAKAKNVPVSTPSPGTALAFGGSTIDFLGPLSVHEDVNNDSLVLKVTRGNHHFLFTGDMGQQAEQELLAQNINLEADVLKVGHHGSSTSTGYVFLRAVNPRYSVISCGANNDYGHPHEETLSRLNDVGSTIFRTDLLGTIIATCQGDQLTFNKTGIAPTQPYQAVDNGLAATSNPAQKTPASTATAETATYIGNKNSKVYHLPTCPSLPKESNRIYLNNLDEVHSLGLTPCGICNPPN</sequence>
<dbReference type="AlphaFoldDB" id="A0A923HUF0"/>
<name>A0A923HUF0_9FIRM</name>
<dbReference type="PROSITE" id="PS51257">
    <property type="entry name" value="PROKAR_LIPOPROTEIN"/>
    <property type="match status" value="1"/>
</dbReference>
<dbReference type="InterPro" id="IPR001279">
    <property type="entry name" value="Metallo-B-lactamas"/>
</dbReference>